<dbReference type="Proteomes" id="UP000095284">
    <property type="component" value="Unplaced"/>
</dbReference>
<dbReference type="PROSITE" id="PS52004">
    <property type="entry name" value="KS3_2"/>
    <property type="match status" value="1"/>
</dbReference>
<dbReference type="SMR" id="A0A1I7RYC3"/>
<dbReference type="InterPro" id="IPR014031">
    <property type="entry name" value="Ketoacyl_synth_C"/>
</dbReference>
<dbReference type="SMART" id="SM00825">
    <property type="entry name" value="PKS_KS"/>
    <property type="match status" value="1"/>
</dbReference>
<evidence type="ECO:0000313" key="8">
    <source>
        <dbReference type="Proteomes" id="UP000659654"/>
    </source>
</evidence>
<dbReference type="PANTHER" id="PTHR11712:SF336">
    <property type="entry name" value="3-OXOACYL-[ACYL-CARRIER-PROTEIN] SYNTHASE, MITOCHONDRIAL"/>
    <property type="match status" value="1"/>
</dbReference>
<dbReference type="EMBL" id="CAJFCV020000001">
    <property type="protein sequence ID" value="CAG9085581.1"/>
    <property type="molecule type" value="Genomic_DNA"/>
</dbReference>
<dbReference type="InterPro" id="IPR014030">
    <property type="entry name" value="Ketoacyl_synth_N"/>
</dbReference>
<organism evidence="7 9">
    <name type="scientific">Bursaphelenchus xylophilus</name>
    <name type="common">Pinewood nematode worm</name>
    <name type="synonym">Aphelenchoides xylophilus</name>
    <dbReference type="NCBI Taxonomy" id="6326"/>
    <lineage>
        <taxon>Eukaryota</taxon>
        <taxon>Metazoa</taxon>
        <taxon>Ecdysozoa</taxon>
        <taxon>Nematoda</taxon>
        <taxon>Chromadorea</taxon>
        <taxon>Rhabditida</taxon>
        <taxon>Tylenchina</taxon>
        <taxon>Tylenchomorpha</taxon>
        <taxon>Aphelenchoidea</taxon>
        <taxon>Aphelenchoididae</taxon>
        <taxon>Bursaphelenchus</taxon>
    </lineage>
</organism>
<comment type="similarity">
    <text evidence="1 4">Belongs to the thiolase-like superfamily. Beta-ketoacyl-ACP synthases family.</text>
</comment>
<dbReference type="Gene3D" id="3.40.47.10">
    <property type="match status" value="1"/>
</dbReference>
<dbReference type="OrthoDB" id="5334845at2759"/>
<dbReference type="InterPro" id="IPR020841">
    <property type="entry name" value="PKS_Beta-ketoAc_synthase_dom"/>
</dbReference>
<evidence type="ECO:0000259" key="5">
    <source>
        <dbReference type="PROSITE" id="PS52004"/>
    </source>
</evidence>
<proteinExistence type="inferred from homology"/>
<dbReference type="GO" id="GO:0005739">
    <property type="term" value="C:mitochondrion"/>
    <property type="evidence" value="ECO:0007669"/>
    <property type="project" value="TreeGrafter"/>
</dbReference>
<dbReference type="GO" id="GO:0004315">
    <property type="term" value="F:3-oxoacyl-[acyl-carrier-protein] synthase activity"/>
    <property type="evidence" value="ECO:0007669"/>
    <property type="project" value="UniProtKB-EC"/>
</dbReference>
<dbReference type="NCBIfam" id="NF005589">
    <property type="entry name" value="PRK07314.1"/>
    <property type="match status" value="1"/>
</dbReference>
<evidence type="ECO:0000313" key="7">
    <source>
        <dbReference type="Proteomes" id="UP000095284"/>
    </source>
</evidence>
<dbReference type="Proteomes" id="UP000659654">
    <property type="component" value="Unassembled WGS sequence"/>
</dbReference>
<dbReference type="eggNOG" id="KOG1394">
    <property type="taxonomic scope" value="Eukaryota"/>
</dbReference>
<keyword evidence="8" id="KW-1185">Reference proteome</keyword>
<dbReference type="GO" id="GO:0006633">
    <property type="term" value="P:fatty acid biosynthetic process"/>
    <property type="evidence" value="ECO:0007669"/>
    <property type="project" value="TreeGrafter"/>
</dbReference>
<reference evidence="6" key="2">
    <citation type="submission" date="2020-09" db="EMBL/GenBank/DDBJ databases">
        <authorList>
            <person name="Kikuchi T."/>
        </authorList>
    </citation>
    <scope>NUCLEOTIDE SEQUENCE</scope>
    <source>
        <strain evidence="6">Ka4C1</strain>
    </source>
</reference>
<dbReference type="Proteomes" id="UP000582659">
    <property type="component" value="Unassembled WGS sequence"/>
</dbReference>
<reference evidence="9" key="1">
    <citation type="submission" date="2016-11" db="UniProtKB">
        <authorList>
            <consortium name="WormBaseParasite"/>
        </authorList>
    </citation>
    <scope>IDENTIFICATION</scope>
</reference>
<dbReference type="InterPro" id="IPR000794">
    <property type="entry name" value="Beta-ketoacyl_synthase"/>
</dbReference>
<feature type="domain" description="Ketosynthase family 3 (KS3)" evidence="5">
    <location>
        <begin position="2"/>
        <end position="414"/>
    </location>
</feature>
<evidence type="ECO:0000256" key="4">
    <source>
        <dbReference type="RuleBase" id="RU003694"/>
    </source>
</evidence>
<evidence type="ECO:0000256" key="3">
    <source>
        <dbReference type="ARBA" id="ARBA00022679"/>
    </source>
</evidence>
<dbReference type="Pfam" id="PF02801">
    <property type="entry name" value="Ketoacyl-synt_C"/>
    <property type="match status" value="1"/>
</dbReference>
<dbReference type="InterPro" id="IPR016039">
    <property type="entry name" value="Thiolase-like"/>
</dbReference>
<dbReference type="CDD" id="cd00834">
    <property type="entry name" value="KAS_I_II"/>
    <property type="match status" value="1"/>
</dbReference>
<gene>
    <name evidence="6" type="ORF">BXYJ_LOCUS1729</name>
</gene>
<protein>
    <recommendedName>
        <fullName evidence="2">beta-ketoacyl-[acyl-carrier-protein] synthase I</fullName>
        <ecNumber evidence="2">2.3.1.41</ecNumber>
    </recommendedName>
</protein>
<dbReference type="WBParaSite" id="BXY_0574000.1">
    <property type="protein sequence ID" value="BXY_0574000.1"/>
    <property type="gene ID" value="BXY_0574000"/>
</dbReference>
<evidence type="ECO:0000256" key="2">
    <source>
        <dbReference type="ARBA" id="ARBA00013191"/>
    </source>
</evidence>
<accession>A0A1I7RYC3</accession>
<dbReference type="EC" id="2.3.1.41" evidence="2"/>
<dbReference type="EMBL" id="CAJFDI010000001">
    <property type="protein sequence ID" value="CAD5210026.1"/>
    <property type="molecule type" value="Genomic_DNA"/>
</dbReference>
<sequence length="415" mass="44606">MSQRVVVTGLGTVSPYGVGVRRLWDGIRQNKSGLKYDQTLGVVVGSVPRGEDEGNFNVNEFTVRDQREMSIPTLLTLKGVEEALQNADLHQVDREFHRDTAVNIGMGIADLEEIHKTGTLIENGKSRQVGPFFVPKILTNIPGGYVALKYGFKGGNSSSTTACATGLTCIAESFAQIQAGRVRRAVAGSVESCLNQISVVGFQRMRALASKTDTLDDTHYSVSRPFDTNRNGFLLSEGAGIVVLERLDDAKARGAKIYAEILGYGISNDAYHLTSPHPDGLASEWSIRRCLTDSGLSPDDVQYVNAHATSTKVGDKAEAISIARLFGSNVALSSLKGHLGHCVSAAGSIETIASITALCNGKIPPTLNLQSTDIEEDIDLVQGDWRDWPKCSRRVVVKNSFGFGGAFVSLAFAQI</sequence>
<evidence type="ECO:0000313" key="6">
    <source>
        <dbReference type="EMBL" id="CAD5210026.1"/>
    </source>
</evidence>
<name>A0A1I7RYC3_BURXY</name>
<dbReference type="PANTHER" id="PTHR11712">
    <property type="entry name" value="POLYKETIDE SYNTHASE-RELATED"/>
    <property type="match status" value="1"/>
</dbReference>
<keyword evidence="3 4" id="KW-0808">Transferase</keyword>
<evidence type="ECO:0000256" key="1">
    <source>
        <dbReference type="ARBA" id="ARBA00008467"/>
    </source>
</evidence>
<evidence type="ECO:0000313" key="9">
    <source>
        <dbReference type="WBParaSite" id="BXY_0574000.1"/>
    </source>
</evidence>
<dbReference type="SUPFAM" id="SSF53901">
    <property type="entry name" value="Thiolase-like"/>
    <property type="match status" value="2"/>
</dbReference>
<dbReference type="AlphaFoldDB" id="A0A1I7RYC3"/>
<dbReference type="Pfam" id="PF00109">
    <property type="entry name" value="ketoacyl-synt"/>
    <property type="match status" value="1"/>
</dbReference>